<accession>D9SS32</accession>
<keyword evidence="2" id="KW-0560">Oxidoreductase</keyword>
<evidence type="ECO:0000259" key="4">
    <source>
        <dbReference type="Pfam" id="PF22725"/>
    </source>
</evidence>
<evidence type="ECO:0000259" key="3">
    <source>
        <dbReference type="Pfam" id="PF01408"/>
    </source>
</evidence>
<dbReference type="Gene3D" id="3.40.50.720">
    <property type="entry name" value="NAD(P)-binding Rossmann-like Domain"/>
    <property type="match status" value="1"/>
</dbReference>
<dbReference type="Pfam" id="PF22725">
    <property type="entry name" value="GFO_IDH_MocA_C3"/>
    <property type="match status" value="1"/>
</dbReference>
<protein>
    <submittedName>
        <fullName evidence="5">Oxidoreductase domain protein</fullName>
    </submittedName>
</protein>
<dbReference type="SUPFAM" id="SSF51735">
    <property type="entry name" value="NAD(P)-binding Rossmann-fold domains"/>
    <property type="match status" value="1"/>
</dbReference>
<dbReference type="AlphaFoldDB" id="D9SS32"/>
<dbReference type="eggNOG" id="COG0673">
    <property type="taxonomic scope" value="Bacteria"/>
</dbReference>
<feature type="domain" description="Gfo/Idh/MocA-like oxidoreductase N-terminal" evidence="3">
    <location>
        <begin position="5"/>
        <end position="121"/>
    </location>
</feature>
<dbReference type="InterPro" id="IPR055170">
    <property type="entry name" value="GFO_IDH_MocA-like_dom"/>
</dbReference>
<dbReference type="KEGG" id="ccb:Clocel_2782"/>
<dbReference type="InterPro" id="IPR036291">
    <property type="entry name" value="NAD(P)-bd_dom_sf"/>
</dbReference>
<reference evidence="5 6" key="1">
    <citation type="submission" date="2010-08" db="EMBL/GenBank/DDBJ databases">
        <title>Complete sequence of Clostridium cellulovorans 743B.</title>
        <authorList>
            <consortium name="US DOE Joint Genome Institute"/>
            <person name="Lucas S."/>
            <person name="Copeland A."/>
            <person name="Lapidus A."/>
            <person name="Cheng J.-F."/>
            <person name="Bruce D."/>
            <person name="Goodwin L."/>
            <person name="Pitluck S."/>
            <person name="Chertkov O."/>
            <person name="Detter J.C."/>
            <person name="Han C."/>
            <person name="Tapia R."/>
            <person name="Land M."/>
            <person name="Hauser L."/>
            <person name="Chang Y.-J."/>
            <person name="Jeffries C."/>
            <person name="Kyrpides N."/>
            <person name="Ivanova N."/>
            <person name="Mikhailova N."/>
            <person name="Hemme C.L."/>
            <person name="Woyke T."/>
        </authorList>
    </citation>
    <scope>NUCLEOTIDE SEQUENCE [LARGE SCALE GENOMIC DNA]</scope>
    <source>
        <strain evidence="6">ATCC 35296 / DSM 3052 / OCM 3 / 743B</strain>
    </source>
</reference>
<dbReference type="OrthoDB" id="9783105at2"/>
<dbReference type="PANTHER" id="PTHR22604:SF105">
    <property type="entry name" value="TRANS-1,2-DIHYDROBENZENE-1,2-DIOL DEHYDROGENASE"/>
    <property type="match status" value="1"/>
</dbReference>
<dbReference type="RefSeq" id="WP_010076671.1">
    <property type="nucleotide sequence ID" value="NC_014393.1"/>
</dbReference>
<name>D9SS32_CLOC7</name>
<evidence type="ECO:0000313" key="5">
    <source>
        <dbReference type="EMBL" id="ADL52479.1"/>
    </source>
</evidence>
<evidence type="ECO:0000313" key="6">
    <source>
        <dbReference type="Proteomes" id="UP000002730"/>
    </source>
</evidence>
<dbReference type="STRING" id="573061.Clocel_2782"/>
<organism evidence="5 6">
    <name type="scientific">Clostridium cellulovorans (strain ATCC 35296 / DSM 3052 / OCM 3 / 743B)</name>
    <dbReference type="NCBI Taxonomy" id="573061"/>
    <lineage>
        <taxon>Bacteria</taxon>
        <taxon>Bacillati</taxon>
        <taxon>Bacillota</taxon>
        <taxon>Clostridia</taxon>
        <taxon>Eubacteriales</taxon>
        <taxon>Clostridiaceae</taxon>
        <taxon>Clostridium</taxon>
    </lineage>
</organism>
<dbReference type="InterPro" id="IPR000683">
    <property type="entry name" value="Gfo/Idh/MocA-like_OxRdtase_N"/>
</dbReference>
<sequence length="327" mass="36556">MNKVKWGIMGTGAIANTVTEAIKIIPEAELVAVASRTIEKAEEFKNKHGMKLAFSSYEELAKSEDIDIVYVATPHSFHKENAILCINNGKHVLCEKPFTINAKEAKAVIDFAEEKQVFLMEAMWTKFLPVIKKAKEWVDNGEIGDVTMVNGNFCFYATIRDAKARLFNPELAGGSLLDIGIYPISIASMIFGREPEEILTTALISETNVDEQAAMIFKYPSGAIATLSCSFNNDSDSDFNIFGTKGRIHIPSFWGAVEATLVKNNGEKELFRKEHIKNGYEYEIQEVCDSIINGKVKSDFLPPKDTLAILRTLDKIREIWGLKYPLE</sequence>
<proteinExistence type="inferred from homology"/>
<dbReference type="PANTHER" id="PTHR22604">
    <property type="entry name" value="OXIDOREDUCTASES"/>
    <property type="match status" value="1"/>
</dbReference>
<evidence type="ECO:0000256" key="1">
    <source>
        <dbReference type="ARBA" id="ARBA00010928"/>
    </source>
</evidence>
<dbReference type="Gene3D" id="3.30.360.10">
    <property type="entry name" value="Dihydrodipicolinate Reductase, domain 2"/>
    <property type="match status" value="1"/>
</dbReference>
<evidence type="ECO:0000256" key="2">
    <source>
        <dbReference type="ARBA" id="ARBA00023002"/>
    </source>
</evidence>
<dbReference type="Proteomes" id="UP000002730">
    <property type="component" value="Chromosome"/>
</dbReference>
<dbReference type="EMBL" id="CP002160">
    <property type="protein sequence ID" value="ADL52479.1"/>
    <property type="molecule type" value="Genomic_DNA"/>
</dbReference>
<dbReference type="InterPro" id="IPR050984">
    <property type="entry name" value="Gfo/Idh/MocA_domain"/>
</dbReference>
<gene>
    <name evidence="5" type="ordered locus">Clocel_2782</name>
</gene>
<feature type="domain" description="GFO/IDH/MocA-like oxidoreductase" evidence="4">
    <location>
        <begin position="132"/>
        <end position="248"/>
    </location>
</feature>
<dbReference type="GO" id="GO:0016491">
    <property type="term" value="F:oxidoreductase activity"/>
    <property type="evidence" value="ECO:0007669"/>
    <property type="project" value="UniProtKB-KW"/>
</dbReference>
<dbReference type="GO" id="GO:0000166">
    <property type="term" value="F:nucleotide binding"/>
    <property type="evidence" value="ECO:0007669"/>
    <property type="project" value="InterPro"/>
</dbReference>
<dbReference type="HOGENOM" id="CLU_023194_7_2_9"/>
<keyword evidence="6" id="KW-1185">Reference proteome</keyword>
<dbReference type="SUPFAM" id="SSF55347">
    <property type="entry name" value="Glyceraldehyde-3-phosphate dehydrogenase-like, C-terminal domain"/>
    <property type="match status" value="1"/>
</dbReference>
<dbReference type="Pfam" id="PF01408">
    <property type="entry name" value="GFO_IDH_MocA"/>
    <property type="match status" value="1"/>
</dbReference>
<comment type="similarity">
    <text evidence="1">Belongs to the Gfo/Idh/MocA family.</text>
</comment>